<organism evidence="1 2">
    <name type="scientific">Sporolactobacillus inulinus</name>
    <dbReference type="NCBI Taxonomy" id="2078"/>
    <lineage>
        <taxon>Bacteria</taxon>
        <taxon>Bacillati</taxon>
        <taxon>Bacillota</taxon>
        <taxon>Bacilli</taxon>
        <taxon>Bacillales</taxon>
        <taxon>Sporolactobacillaceae</taxon>
        <taxon>Sporolactobacillus</taxon>
    </lineage>
</organism>
<dbReference type="EMBL" id="BEXB01000010">
    <property type="protein sequence ID" value="GAY75996.1"/>
    <property type="molecule type" value="Genomic_DNA"/>
</dbReference>
<reference evidence="1 2" key="1">
    <citation type="submission" date="2017-11" db="EMBL/GenBank/DDBJ databases">
        <title>Draft Genome Sequence of Sporolactobacillus inulinus NBRC 111894 Isolated from Koso, a Japanese Sugar-Vegetable Fermented Beverage.</title>
        <authorList>
            <person name="Chiou T.Y."/>
            <person name="Oshima K."/>
            <person name="Suda W."/>
            <person name="Hattori M."/>
            <person name="Takahashi T."/>
        </authorList>
    </citation>
    <scope>NUCLEOTIDE SEQUENCE [LARGE SCALE GENOMIC DNA]</scope>
    <source>
        <strain evidence="1 2">NBRC111894</strain>
    </source>
</reference>
<accession>A0A4Y1ZAC0</accession>
<dbReference type="Proteomes" id="UP000319716">
    <property type="component" value="Unassembled WGS sequence"/>
</dbReference>
<protein>
    <submittedName>
        <fullName evidence="1">Branched-chain amino acid ABC transporter, amino acid-binding protein</fullName>
    </submittedName>
</protein>
<dbReference type="AlphaFoldDB" id="A0A4Y1ZAC0"/>
<evidence type="ECO:0000313" key="1">
    <source>
        <dbReference type="EMBL" id="GAY75996.1"/>
    </source>
</evidence>
<dbReference type="SUPFAM" id="SSF53822">
    <property type="entry name" value="Periplasmic binding protein-like I"/>
    <property type="match status" value="1"/>
</dbReference>
<gene>
    <name evidence="1" type="ORF">NBRC111894_1550</name>
</gene>
<dbReference type="InterPro" id="IPR028082">
    <property type="entry name" value="Peripla_BP_I"/>
</dbReference>
<proteinExistence type="predicted"/>
<comment type="caution">
    <text evidence="1">The sequence shown here is derived from an EMBL/GenBank/DDBJ whole genome shotgun (WGS) entry which is preliminary data.</text>
</comment>
<evidence type="ECO:0000313" key="2">
    <source>
        <dbReference type="Proteomes" id="UP000319716"/>
    </source>
</evidence>
<sequence>MKAIDGNDGKKPTREQVTKAIRSVQNYDGVTTKVSLDDKGDNKFAKVYIYNFTEAKYPPVQKAEISQ</sequence>
<name>A0A4Y1ZAC0_9BACL</name>